<evidence type="ECO:0000313" key="3">
    <source>
        <dbReference type="Proteomes" id="UP000077462"/>
    </source>
</evidence>
<proteinExistence type="predicted"/>
<dbReference type="Proteomes" id="UP000077462">
    <property type="component" value="Chromosome"/>
</dbReference>
<gene>
    <name evidence="2" type="ORF">NBT09_06340</name>
    <name evidence="1" type="ORF">UQ52_04175</name>
</gene>
<organism evidence="1 3">
    <name type="scientific">Rickettsia conorii subsp. raoultii</name>
    <dbReference type="NCBI Taxonomy" id="369822"/>
    <lineage>
        <taxon>Bacteria</taxon>
        <taxon>Pseudomonadati</taxon>
        <taxon>Pseudomonadota</taxon>
        <taxon>Alphaproteobacteria</taxon>
        <taxon>Rickettsiales</taxon>
        <taxon>Rickettsiaceae</taxon>
        <taxon>Rickettsieae</taxon>
        <taxon>Rickettsia</taxon>
        <taxon>spotted fever group</taxon>
    </lineage>
</organism>
<dbReference type="Proteomes" id="UP001056268">
    <property type="component" value="Chromosome"/>
</dbReference>
<evidence type="ECO:0000313" key="4">
    <source>
        <dbReference type="Proteomes" id="UP001056268"/>
    </source>
</evidence>
<dbReference type="EMBL" id="CP098324">
    <property type="protein sequence ID" value="URW77600.1"/>
    <property type="molecule type" value="Genomic_DNA"/>
</dbReference>
<evidence type="ECO:0000313" key="2">
    <source>
        <dbReference type="EMBL" id="URW77600.1"/>
    </source>
</evidence>
<accession>A0A9N7BDB1</accession>
<evidence type="ECO:0000313" key="1">
    <source>
        <dbReference type="EMBL" id="AJQ51908.1"/>
    </source>
</evidence>
<reference evidence="1 3" key="1">
    <citation type="journal article" date="2016" name="Genome Announc.">
        <title>Genome Sequence of the Tick-Borne Pathogen Rickettsia raoultii.</title>
        <authorList>
            <person name="El Karkouri K."/>
            <person name="Mediannikov O."/>
            <person name="Robert C."/>
            <person name="Raoult D."/>
            <person name="Fournier P.E."/>
        </authorList>
    </citation>
    <scope>NUCLEOTIDE SEQUENCE [LARGE SCALE GENOMIC DNA]</scope>
    <source>
        <strain evidence="1 3">Khabarovsk</strain>
    </source>
</reference>
<keyword evidence="4" id="KW-1185">Reference proteome</keyword>
<reference evidence="2" key="2">
    <citation type="submission" date="2022-05" db="EMBL/GenBank/DDBJ databases">
        <title>Tracking Rickettsia raoultii infection dynamics in vivo by bioorthogonal metabolic labeling.</title>
        <authorList>
            <person name="Zhu D.-Y."/>
            <person name="Jia N."/>
            <person name="Li C."/>
            <person name="Zhang M.-Z."/>
            <person name="Liu H.-B."/>
            <person name="Cao W.-C."/>
        </authorList>
    </citation>
    <scope>NUCLEOTIDE SEQUENCE</scope>
    <source>
        <strain evidence="2">BIME</strain>
    </source>
</reference>
<dbReference type="AlphaFoldDB" id="A0A9N7BDB1"/>
<dbReference type="EMBL" id="CP010969">
    <property type="protein sequence ID" value="AJQ51908.1"/>
    <property type="molecule type" value="Genomic_DNA"/>
</dbReference>
<dbReference type="RefSeq" id="WP_064463867.1">
    <property type="nucleotide sequence ID" value="NZ_CP010969.1"/>
</dbReference>
<sequence length="129" mass="14317">MAKDANKPEGNHQAPLSTEELYNKFLDNISSIDSKFNTQIKFFKDTSAPLNYVAATRQNIFTAIESQFAPFSTNYLPNDVVQSLTDTIYNTHDEVTKLISSEEEKGKYSVANAKNAAALKGFAIDLNES</sequence>
<protein>
    <submittedName>
        <fullName evidence="1">Uncharacterized protein</fullName>
    </submittedName>
</protein>
<name>A0A9N7BDB1_RICCR</name>